<evidence type="ECO:0000313" key="10">
    <source>
        <dbReference type="Proteomes" id="UP001253545"/>
    </source>
</evidence>
<comment type="similarity">
    <text evidence="3">Belongs to the Nudix hydrolase family. PCD1 subfamily.</text>
</comment>
<gene>
    <name evidence="9" type="ORF">RM552_06060</name>
</gene>
<accession>A0ABU2ZQ49</accession>
<dbReference type="RefSeq" id="WP_311367875.1">
    <property type="nucleotide sequence ID" value="NZ_JAVRHX010000001.1"/>
</dbReference>
<protein>
    <submittedName>
        <fullName evidence="9">CoA pyrophosphatase</fullName>
    </submittedName>
</protein>
<dbReference type="Gene3D" id="3.90.79.10">
    <property type="entry name" value="Nucleoside Triphosphate Pyrophosphohydrolase"/>
    <property type="match status" value="1"/>
</dbReference>
<dbReference type="Pfam" id="PF00293">
    <property type="entry name" value="NUDIX"/>
    <property type="match status" value="1"/>
</dbReference>
<keyword evidence="6" id="KW-0460">Magnesium</keyword>
<sequence>MLIEDFISAFNRPFVMSKKRSEPFPDANSPAAVLVCIYQFQGEYSVLFTQRAEHLKHHGGQISFPGGKAEKHDKNLIETAYREAEEEVGLQAKHLQLIGSLQPYRTVSGFAVTPIISVYQPSLNIKTDLVIDKNEVANVFGVPLAYLMEEKNYSEQIIHRSNKQFPVYFIPYETKLIWGATAGILSILKDHITL</sequence>
<dbReference type="EMBL" id="JAVRHX010000001">
    <property type="protein sequence ID" value="MDT0594401.1"/>
    <property type="molecule type" value="Genomic_DNA"/>
</dbReference>
<evidence type="ECO:0000256" key="2">
    <source>
        <dbReference type="ARBA" id="ARBA00001946"/>
    </source>
</evidence>
<dbReference type="PANTHER" id="PTHR12992:SF11">
    <property type="entry name" value="MITOCHONDRIAL COENZYME A DIPHOSPHATASE NUDT8"/>
    <property type="match status" value="1"/>
</dbReference>
<dbReference type="InterPro" id="IPR015797">
    <property type="entry name" value="NUDIX_hydrolase-like_dom_sf"/>
</dbReference>
<name>A0ABU2ZQ49_9ALTE</name>
<keyword evidence="4" id="KW-0479">Metal-binding</keyword>
<comment type="caution">
    <text evidence="9">The sequence shown here is derived from an EMBL/GenBank/DDBJ whole genome shotgun (WGS) entry which is preliminary data.</text>
</comment>
<dbReference type="CDD" id="cd03426">
    <property type="entry name" value="NUDIX_CoAse_Nudt7"/>
    <property type="match status" value="1"/>
</dbReference>
<dbReference type="InterPro" id="IPR000086">
    <property type="entry name" value="NUDIX_hydrolase_dom"/>
</dbReference>
<evidence type="ECO:0000259" key="8">
    <source>
        <dbReference type="PROSITE" id="PS51462"/>
    </source>
</evidence>
<comment type="cofactor">
    <cofactor evidence="1">
        <name>Mn(2+)</name>
        <dbReference type="ChEBI" id="CHEBI:29035"/>
    </cofactor>
</comment>
<keyword evidence="10" id="KW-1185">Reference proteome</keyword>
<evidence type="ECO:0000256" key="1">
    <source>
        <dbReference type="ARBA" id="ARBA00001936"/>
    </source>
</evidence>
<organism evidence="9 10">
    <name type="scientific">Glaciecola petra</name>
    <dbReference type="NCBI Taxonomy" id="3075602"/>
    <lineage>
        <taxon>Bacteria</taxon>
        <taxon>Pseudomonadati</taxon>
        <taxon>Pseudomonadota</taxon>
        <taxon>Gammaproteobacteria</taxon>
        <taxon>Alteromonadales</taxon>
        <taxon>Alteromonadaceae</taxon>
        <taxon>Glaciecola</taxon>
    </lineage>
</organism>
<comment type="cofactor">
    <cofactor evidence="2">
        <name>Mg(2+)</name>
        <dbReference type="ChEBI" id="CHEBI:18420"/>
    </cofactor>
</comment>
<feature type="domain" description="Nudix hydrolase" evidence="8">
    <location>
        <begin position="28"/>
        <end position="166"/>
    </location>
</feature>
<dbReference type="NCBIfam" id="NF007980">
    <property type="entry name" value="PRK10707.1"/>
    <property type="match status" value="1"/>
</dbReference>
<proteinExistence type="inferred from homology"/>
<evidence type="ECO:0000256" key="3">
    <source>
        <dbReference type="ARBA" id="ARBA00006506"/>
    </source>
</evidence>
<dbReference type="Proteomes" id="UP001253545">
    <property type="component" value="Unassembled WGS sequence"/>
</dbReference>
<dbReference type="InterPro" id="IPR000059">
    <property type="entry name" value="NUDIX_hydrolase_NudL_CS"/>
</dbReference>
<dbReference type="SUPFAM" id="SSF55811">
    <property type="entry name" value="Nudix"/>
    <property type="match status" value="1"/>
</dbReference>
<reference evidence="9 10" key="1">
    <citation type="submission" date="2023-09" db="EMBL/GenBank/DDBJ databases">
        <authorList>
            <person name="Rey-Velasco X."/>
        </authorList>
    </citation>
    <scope>NUCLEOTIDE SEQUENCE [LARGE SCALE GENOMIC DNA]</scope>
    <source>
        <strain evidence="9 10">P117</strain>
    </source>
</reference>
<evidence type="ECO:0000256" key="5">
    <source>
        <dbReference type="ARBA" id="ARBA00022801"/>
    </source>
</evidence>
<dbReference type="InterPro" id="IPR045121">
    <property type="entry name" value="CoAse"/>
</dbReference>
<dbReference type="PROSITE" id="PS01293">
    <property type="entry name" value="NUDIX_COA"/>
    <property type="match status" value="1"/>
</dbReference>
<keyword evidence="5" id="KW-0378">Hydrolase</keyword>
<keyword evidence="7" id="KW-0464">Manganese</keyword>
<evidence type="ECO:0000256" key="6">
    <source>
        <dbReference type="ARBA" id="ARBA00022842"/>
    </source>
</evidence>
<evidence type="ECO:0000256" key="4">
    <source>
        <dbReference type="ARBA" id="ARBA00022723"/>
    </source>
</evidence>
<dbReference type="PROSITE" id="PS51462">
    <property type="entry name" value="NUDIX"/>
    <property type="match status" value="1"/>
</dbReference>
<dbReference type="PANTHER" id="PTHR12992">
    <property type="entry name" value="NUDIX HYDROLASE"/>
    <property type="match status" value="1"/>
</dbReference>
<evidence type="ECO:0000256" key="7">
    <source>
        <dbReference type="ARBA" id="ARBA00023211"/>
    </source>
</evidence>
<evidence type="ECO:0000313" key="9">
    <source>
        <dbReference type="EMBL" id="MDT0594401.1"/>
    </source>
</evidence>